<protein>
    <recommendedName>
        <fullName evidence="2 7">Glutamate racemase</fullName>
        <ecNumber evidence="2 7">5.1.1.3</ecNumber>
    </recommendedName>
</protein>
<dbReference type="Proteomes" id="UP000178835">
    <property type="component" value="Unassembled WGS sequence"/>
</dbReference>
<dbReference type="UniPathway" id="UPA00219"/>
<evidence type="ECO:0000256" key="2">
    <source>
        <dbReference type="ARBA" id="ARBA00013090"/>
    </source>
</evidence>
<keyword evidence="4 7" id="KW-0573">Peptidoglycan synthesis</keyword>
<sequence>MPTQDSSSPIPKRSSFSRDASGPIGIFDSGVGGVSIYKIIKNVLPRENYIYLADKKFFPYGTKSTETIFKRTSKAIKWLMDQNVKLIVIACNTATVETIERVRTKYPEILFVGTVPVIKTCAAETRNGNIGILCTEKTADSKYQKALIEKFAKYKNVYAQTCPHLVNIIEEGNIENIKTSPFVLRPIEKLKAKNVDTIALGCSHFPLIGYEIQKIAGRKIHVLDSGSAIARRVKTVLKKNLILHRQKNTGSTTFYTTAYAKKFDKIVSVYIHERAKSRLAKI</sequence>
<evidence type="ECO:0000256" key="1">
    <source>
        <dbReference type="ARBA" id="ARBA00001602"/>
    </source>
</evidence>
<comment type="caution">
    <text evidence="8">The sequence shown here is derived from an EMBL/GenBank/DDBJ whole genome shotgun (WGS) entry which is preliminary data.</text>
</comment>
<dbReference type="SUPFAM" id="SSF53681">
    <property type="entry name" value="Aspartate/glutamate racemase"/>
    <property type="match status" value="2"/>
</dbReference>
<comment type="caution">
    <text evidence="7">Lacks conserved residue(s) required for the propagation of feature annotation.</text>
</comment>
<accession>A0A1G2HFY7</accession>
<evidence type="ECO:0000313" key="9">
    <source>
        <dbReference type="Proteomes" id="UP000178835"/>
    </source>
</evidence>
<evidence type="ECO:0000256" key="5">
    <source>
        <dbReference type="ARBA" id="ARBA00023235"/>
    </source>
</evidence>
<gene>
    <name evidence="7" type="primary">murI</name>
    <name evidence="8" type="ORF">A2919_00930</name>
</gene>
<dbReference type="GO" id="GO:0009252">
    <property type="term" value="P:peptidoglycan biosynthetic process"/>
    <property type="evidence" value="ECO:0007669"/>
    <property type="project" value="UniProtKB-UniRule"/>
</dbReference>
<evidence type="ECO:0000313" key="8">
    <source>
        <dbReference type="EMBL" id="OGZ61151.1"/>
    </source>
</evidence>
<evidence type="ECO:0000256" key="4">
    <source>
        <dbReference type="ARBA" id="ARBA00022984"/>
    </source>
</evidence>
<dbReference type="EMBL" id="MHOH01000005">
    <property type="protein sequence ID" value="OGZ61151.1"/>
    <property type="molecule type" value="Genomic_DNA"/>
</dbReference>
<evidence type="ECO:0000256" key="7">
    <source>
        <dbReference type="HAMAP-Rule" id="MF_00258"/>
    </source>
</evidence>
<dbReference type="NCBIfam" id="TIGR00067">
    <property type="entry name" value="glut_race"/>
    <property type="match status" value="1"/>
</dbReference>
<dbReference type="PANTHER" id="PTHR21198:SF2">
    <property type="entry name" value="GLUTAMATE RACEMASE"/>
    <property type="match status" value="1"/>
</dbReference>
<dbReference type="GO" id="GO:0008360">
    <property type="term" value="P:regulation of cell shape"/>
    <property type="evidence" value="ECO:0007669"/>
    <property type="project" value="UniProtKB-KW"/>
</dbReference>
<dbReference type="InterPro" id="IPR015942">
    <property type="entry name" value="Asp/Glu/hydantoin_racemase"/>
</dbReference>
<dbReference type="InterPro" id="IPR018187">
    <property type="entry name" value="Asp/Glu_racemase_AS_1"/>
</dbReference>
<feature type="active site" description="Proton donor/acceptor" evidence="7">
    <location>
        <position position="91"/>
    </location>
</feature>
<dbReference type="AlphaFoldDB" id="A0A1G2HFY7"/>
<comment type="catalytic activity">
    <reaction evidence="1 7">
        <text>L-glutamate = D-glutamate</text>
        <dbReference type="Rhea" id="RHEA:12813"/>
        <dbReference type="ChEBI" id="CHEBI:29985"/>
        <dbReference type="ChEBI" id="CHEBI:29986"/>
        <dbReference type="EC" id="5.1.1.3"/>
    </reaction>
</comment>
<dbReference type="InterPro" id="IPR001920">
    <property type="entry name" value="Asp/Glu_race"/>
</dbReference>
<feature type="binding site" evidence="7">
    <location>
        <begin position="60"/>
        <end position="61"/>
    </location>
    <ligand>
        <name>substrate</name>
    </ligand>
</feature>
<comment type="pathway">
    <text evidence="7">Cell wall biogenesis; peptidoglycan biosynthesis.</text>
</comment>
<dbReference type="Pfam" id="PF01177">
    <property type="entry name" value="Asp_Glu_race"/>
    <property type="match status" value="1"/>
</dbReference>
<evidence type="ECO:0000256" key="3">
    <source>
        <dbReference type="ARBA" id="ARBA00022960"/>
    </source>
</evidence>
<dbReference type="GO" id="GO:0071555">
    <property type="term" value="P:cell wall organization"/>
    <property type="evidence" value="ECO:0007669"/>
    <property type="project" value="UniProtKB-KW"/>
</dbReference>
<organism evidence="8 9">
    <name type="scientific">Candidatus Spechtbacteria bacterium RIFCSPLOWO2_01_FULL_43_12</name>
    <dbReference type="NCBI Taxonomy" id="1802162"/>
    <lineage>
        <taxon>Bacteria</taxon>
        <taxon>Candidatus Spechtiibacteriota</taxon>
    </lineage>
</organism>
<dbReference type="HAMAP" id="MF_00258">
    <property type="entry name" value="Glu_racemase"/>
    <property type="match status" value="1"/>
</dbReference>
<reference evidence="8 9" key="1">
    <citation type="journal article" date="2016" name="Nat. Commun.">
        <title>Thousands of microbial genomes shed light on interconnected biogeochemical processes in an aquifer system.</title>
        <authorList>
            <person name="Anantharaman K."/>
            <person name="Brown C.T."/>
            <person name="Hug L.A."/>
            <person name="Sharon I."/>
            <person name="Castelle C.J."/>
            <person name="Probst A.J."/>
            <person name="Thomas B.C."/>
            <person name="Singh A."/>
            <person name="Wilkins M.J."/>
            <person name="Karaoz U."/>
            <person name="Brodie E.L."/>
            <person name="Williams K.H."/>
            <person name="Hubbard S.S."/>
            <person name="Banfield J.F."/>
        </authorList>
    </citation>
    <scope>NUCLEOTIDE SEQUENCE [LARGE SCALE GENOMIC DNA]</scope>
</reference>
<feature type="binding site" evidence="7">
    <location>
        <begin position="28"/>
        <end position="29"/>
    </location>
    <ligand>
        <name>substrate</name>
    </ligand>
</feature>
<dbReference type="InterPro" id="IPR004391">
    <property type="entry name" value="Glu_race"/>
</dbReference>
<comment type="similarity">
    <text evidence="7">Belongs to the aspartate/glutamate racemases family.</text>
</comment>
<keyword evidence="6 7" id="KW-0961">Cell wall biogenesis/degradation</keyword>
<feature type="active site" description="Proton donor/acceptor" evidence="7">
    <location>
        <position position="202"/>
    </location>
</feature>
<dbReference type="Gene3D" id="3.40.50.1860">
    <property type="match status" value="2"/>
</dbReference>
<keyword evidence="5 7" id="KW-0413">Isomerase</keyword>
<dbReference type="PROSITE" id="PS00923">
    <property type="entry name" value="ASP_GLU_RACEMASE_1"/>
    <property type="match status" value="1"/>
</dbReference>
<dbReference type="GO" id="GO:0008881">
    <property type="term" value="F:glutamate racemase activity"/>
    <property type="evidence" value="ECO:0007669"/>
    <property type="project" value="UniProtKB-UniRule"/>
</dbReference>
<evidence type="ECO:0000256" key="6">
    <source>
        <dbReference type="ARBA" id="ARBA00023316"/>
    </source>
</evidence>
<name>A0A1G2HFY7_9BACT</name>
<proteinExistence type="inferred from homology"/>
<dbReference type="EC" id="5.1.1.3" evidence="2 7"/>
<dbReference type="PANTHER" id="PTHR21198">
    <property type="entry name" value="GLUTAMATE RACEMASE"/>
    <property type="match status" value="1"/>
</dbReference>
<keyword evidence="3 7" id="KW-0133">Cell shape</keyword>
<comment type="function">
    <text evidence="7">Provides the (R)-glutamate required for cell wall biosynthesis.</text>
</comment>
<feature type="binding site" evidence="7">
    <location>
        <begin position="92"/>
        <end position="93"/>
    </location>
    <ligand>
        <name>substrate</name>
    </ligand>
</feature>